<proteinExistence type="predicted"/>
<name>F0U9Z6_AJEC8</name>
<organism evidence="2">
    <name type="scientific">Ajellomyces capsulatus (strain H88)</name>
    <name type="common">Darling's disease fungus</name>
    <name type="synonym">Histoplasma capsulatum</name>
    <dbReference type="NCBI Taxonomy" id="544711"/>
    <lineage>
        <taxon>Eukaryota</taxon>
        <taxon>Fungi</taxon>
        <taxon>Dikarya</taxon>
        <taxon>Ascomycota</taxon>
        <taxon>Pezizomycotina</taxon>
        <taxon>Eurotiomycetes</taxon>
        <taxon>Eurotiomycetidae</taxon>
        <taxon>Onygenales</taxon>
        <taxon>Ajellomycetaceae</taxon>
        <taxon>Histoplasma</taxon>
    </lineage>
</organism>
<reference evidence="2" key="1">
    <citation type="submission" date="2008-07" db="EMBL/GenBank/DDBJ databases">
        <title>Annotation of Ajellomyces capsulatus strain H88.</title>
        <authorList>
            <person name="Champion M."/>
            <person name="Cuomo C."/>
            <person name="Ma L.-J."/>
            <person name="Henn M.R."/>
            <person name="Sil A."/>
            <person name="Goldman B."/>
            <person name="Young S.K."/>
            <person name="Kodira C.D."/>
            <person name="Zeng Q."/>
            <person name="Koehrsen M."/>
            <person name="Alvarado L."/>
            <person name="Berlin A."/>
            <person name="Borenstein D."/>
            <person name="Chen Z."/>
            <person name="Engels R."/>
            <person name="Freedman E."/>
            <person name="Gellesch M."/>
            <person name="Goldberg J."/>
            <person name="Griggs A."/>
            <person name="Gujja S."/>
            <person name="Heiman D."/>
            <person name="Hepburn T."/>
            <person name="Howarth C."/>
            <person name="Jen D."/>
            <person name="Larson L."/>
            <person name="Lewis B."/>
            <person name="Mehta T."/>
            <person name="Park D."/>
            <person name="Pearson M."/>
            <person name="Roberts A."/>
            <person name="Saif S."/>
            <person name="Shea T."/>
            <person name="Shenoy N."/>
            <person name="Sisk P."/>
            <person name="Stolte C."/>
            <person name="Sykes S."/>
            <person name="Walk T."/>
            <person name="White J."/>
            <person name="Yandava C."/>
            <person name="Klein B."/>
            <person name="McEwen J.G."/>
            <person name="Puccia R."/>
            <person name="Goldman G.H."/>
            <person name="Felipe M.S."/>
            <person name="Nino-Vega G."/>
            <person name="San-Blas G."/>
            <person name="Taylor J."/>
            <person name="Mendoza L."/>
            <person name="Galagan J."/>
            <person name="Nusbaum C."/>
            <person name="Birren B."/>
        </authorList>
    </citation>
    <scope>NUCLEOTIDE SEQUENCE [LARGE SCALE GENOMIC DNA]</scope>
    <source>
        <strain evidence="2">H88</strain>
    </source>
</reference>
<dbReference type="HOGENOM" id="CLU_1660199_0_0_1"/>
<gene>
    <name evidence="1" type="ORF">HCEG_02824</name>
</gene>
<evidence type="ECO:0000313" key="1">
    <source>
        <dbReference type="EMBL" id="EGC43609.1"/>
    </source>
</evidence>
<protein>
    <submittedName>
        <fullName evidence="1">Predicted protein</fullName>
    </submittedName>
</protein>
<sequence length="159" mass="17701">MQFKALITVCNAACARPCFIVSHVVRSATSTSIAKARIAISPACTGLDRPDASPINAELVQCIAKVYPGDQAYRTRRCNTANANVRKASAKPSALVRRKCCACGSDHIKGTEIRGTLWHELELDWRLNREYFDVWLRASGHRKNHSNRQGWLQLKGIHS</sequence>
<accession>F0U9Z6</accession>
<dbReference type="EMBL" id="DS990637">
    <property type="protein sequence ID" value="EGC43609.1"/>
    <property type="molecule type" value="Genomic_DNA"/>
</dbReference>
<dbReference type="Proteomes" id="UP000008142">
    <property type="component" value="Unassembled WGS sequence"/>
</dbReference>
<dbReference type="OrthoDB" id="10307962at2759"/>
<dbReference type="AlphaFoldDB" id="F0U9Z6"/>
<evidence type="ECO:0000313" key="2">
    <source>
        <dbReference type="Proteomes" id="UP000008142"/>
    </source>
</evidence>